<reference evidence="3" key="1">
    <citation type="submission" date="2016-11" db="UniProtKB">
        <authorList>
            <consortium name="WormBaseParasite"/>
        </authorList>
    </citation>
    <scope>IDENTIFICATION</scope>
</reference>
<feature type="region of interest" description="Disordered" evidence="1">
    <location>
        <begin position="1"/>
        <end position="35"/>
    </location>
</feature>
<name>A0A1I7Y6S0_9BILA</name>
<dbReference type="AlphaFoldDB" id="A0A1I7Y6S0"/>
<organism evidence="2 3">
    <name type="scientific">Steinernema glaseri</name>
    <dbReference type="NCBI Taxonomy" id="37863"/>
    <lineage>
        <taxon>Eukaryota</taxon>
        <taxon>Metazoa</taxon>
        <taxon>Ecdysozoa</taxon>
        <taxon>Nematoda</taxon>
        <taxon>Chromadorea</taxon>
        <taxon>Rhabditida</taxon>
        <taxon>Tylenchina</taxon>
        <taxon>Panagrolaimomorpha</taxon>
        <taxon>Strongyloidoidea</taxon>
        <taxon>Steinernematidae</taxon>
        <taxon>Steinernema</taxon>
    </lineage>
</organism>
<evidence type="ECO:0000256" key="1">
    <source>
        <dbReference type="SAM" id="MobiDB-lite"/>
    </source>
</evidence>
<feature type="compositionally biased region" description="Polar residues" evidence="1">
    <location>
        <begin position="68"/>
        <end position="87"/>
    </location>
</feature>
<sequence length="174" mass="19438">MRSSCCGEDDRDTNHETSRENRSEGLHFRLGQKQPLGYNMENLSFERTNNDFTTARTLQGEPKAVKRGSSQRSNLNKVGCGVTTSREQGNRRAYQSRPVDPIPLNSASQQRNVTTGAPILGYEADLDKRFGHGHLLCITKIRPEVDLQIREAFGFLENQKTGTEGERPSGSQKA</sequence>
<evidence type="ECO:0000313" key="2">
    <source>
        <dbReference type="Proteomes" id="UP000095287"/>
    </source>
</evidence>
<feature type="compositionally biased region" description="Basic and acidic residues" evidence="1">
    <location>
        <begin position="12"/>
        <end position="27"/>
    </location>
</feature>
<evidence type="ECO:0000313" key="3">
    <source>
        <dbReference type="WBParaSite" id="L893_g1331.t1"/>
    </source>
</evidence>
<proteinExistence type="predicted"/>
<keyword evidence="2" id="KW-1185">Reference proteome</keyword>
<feature type="region of interest" description="Disordered" evidence="1">
    <location>
        <begin position="64"/>
        <end position="109"/>
    </location>
</feature>
<accession>A0A1I7Y6S0</accession>
<protein>
    <submittedName>
        <fullName evidence="3">Uncharacterized protein</fullName>
    </submittedName>
</protein>
<dbReference type="Proteomes" id="UP000095287">
    <property type="component" value="Unplaced"/>
</dbReference>
<dbReference type="WBParaSite" id="L893_g1331.t1">
    <property type="protein sequence ID" value="L893_g1331.t1"/>
    <property type="gene ID" value="L893_g1331"/>
</dbReference>